<dbReference type="RefSeq" id="WP_378268287.1">
    <property type="nucleotide sequence ID" value="NZ_JBHUKR010000017.1"/>
</dbReference>
<evidence type="ECO:0000256" key="1">
    <source>
        <dbReference type="ARBA" id="ARBA00023002"/>
    </source>
</evidence>
<dbReference type="Proteomes" id="UP001597417">
    <property type="component" value="Unassembled WGS sequence"/>
</dbReference>
<comment type="caution">
    <text evidence="3">The sequence shown here is derived from an EMBL/GenBank/DDBJ whole genome shotgun (WGS) entry which is preliminary data.</text>
</comment>
<dbReference type="PANTHER" id="PTHR43625:SF40">
    <property type="entry name" value="ALDO-KETO REDUCTASE YAKC [NADP(+)]"/>
    <property type="match status" value="1"/>
</dbReference>
<proteinExistence type="predicted"/>
<dbReference type="PANTHER" id="PTHR43625">
    <property type="entry name" value="AFLATOXIN B1 ALDEHYDE REDUCTASE"/>
    <property type="match status" value="1"/>
</dbReference>
<dbReference type="InterPro" id="IPR036812">
    <property type="entry name" value="NAD(P)_OxRdtase_dom_sf"/>
</dbReference>
<dbReference type="SUPFAM" id="SSF51430">
    <property type="entry name" value="NAD(P)-linked oxidoreductase"/>
    <property type="match status" value="1"/>
</dbReference>
<dbReference type="Pfam" id="PF00248">
    <property type="entry name" value="Aldo_ket_red"/>
    <property type="match status" value="1"/>
</dbReference>
<accession>A0ABW5FYV1</accession>
<dbReference type="PRINTS" id="PR00069">
    <property type="entry name" value="ALDKETRDTASE"/>
</dbReference>
<dbReference type="CDD" id="cd19088">
    <property type="entry name" value="AKR_AKR13B1"/>
    <property type="match status" value="1"/>
</dbReference>
<sequence length="292" mass="31544">MHDTPTTTGASDTVKLGDKTVSRMAFGAMRLADPAIWGPPADRDHSIRLARRAVELGVDHIDTADSYGLGVVEDILREALHPYPDHVLIATKVGQVQPRPGEWVPIGHPALLRHQTEMSLRRLGVDRIDLLYLHRADPNVPFADQVGTMKELRDEGKIAHFGLSEAGPEQIELARGIIDVAAVQNIYNLTTRHWDHVVEYCTRENIPFVPWFPVMNGALAQPGGVAAEVATATGSTPTQVALAWLLARAEVICPIPGTSSIAHLEENVAAASLRLTDEQIASLTAAVAPAAE</sequence>
<gene>
    <name evidence="3" type="ORF">ACFSXZ_28420</name>
</gene>
<dbReference type="EMBL" id="JBHUKR010000017">
    <property type="protein sequence ID" value="MFD2420263.1"/>
    <property type="molecule type" value="Genomic_DNA"/>
</dbReference>
<feature type="domain" description="NADP-dependent oxidoreductase" evidence="2">
    <location>
        <begin position="23"/>
        <end position="286"/>
    </location>
</feature>
<reference evidence="4" key="1">
    <citation type="journal article" date="2019" name="Int. J. Syst. Evol. Microbiol.">
        <title>The Global Catalogue of Microorganisms (GCM) 10K type strain sequencing project: providing services to taxonomists for standard genome sequencing and annotation.</title>
        <authorList>
            <consortium name="The Broad Institute Genomics Platform"/>
            <consortium name="The Broad Institute Genome Sequencing Center for Infectious Disease"/>
            <person name="Wu L."/>
            <person name="Ma J."/>
        </authorList>
    </citation>
    <scope>NUCLEOTIDE SEQUENCE [LARGE SCALE GENOMIC DNA]</scope>
    <source>
        <strain evidence="4">CGMCC 4.7645</strain>
    </source>
</reference>
<dbReference type="Gene3D" id="3.20.20.100">
    <property type="entry name" value="NADP-dependent oxidoreductase domain"/>
    <property type="match status" value="1"/>
</dbReference>
<dbReference type="InterPro" id="IPR050791">
    <property type="entry name" value="Aldo-Keto_reductase"/>
</dbReference>
<keyword evidence="4" id="KW-1185">Reference proteome</keyword>
<keyword evidence="1" id="KW-0560">Oxidoreductase</keyword>
<organism evidence="3 4">
    <name type="scientific">Amycolatopsis pigmentata</name>
    <dbReference type="NCBI Taxonomy" id="450801"/>
    <lineage>
        <taxon>Bacteria</taxon>
        <taxon>Bacillati</taxon>
        <taxon>Actinomycetota</taxon>
        <taxon>Actinomycetes</taxon>
        <taxon>Pseudonocardiales</taxon>
        <taxon>Pseudonocardiaceae</taxon>
        <taxon>Amycolatopsis</taxon>
    </lineage>
</organism>
<dbReference type="InterPro" id="IPR020471">
    <property type="entry name" value="AKR"/>
</dbReference>
<evidence type="ECO:0000259" key="2">
    <source>
        <dbReference type="Pfam" id="PF00248"/>
    </source>
</evidence>
<protein>
    <submittedName>
        <fullName evidence="3">Aldo/keto reductase</fullName>
    </submittedName>
</protein>
<dbReference type="InterPro" id="IPR023210">
    <property type="entry name" value="NADP_OxRdtase_dom"/>
</dbReference>
<evidence type="ECO:0000313" key="3">
    <source>
        <dbReference type="EMBL" id="MFD2420263.1"/>
    </source>
</evidence>
<evidence type="ECO:0000313" key="4">
    <source>
        <dbReference type="Proteomes" id="UP001597417"/>
    </source>
</evidence>
<name>A0ABW5FYV1_9PSEU</name>